<feature type="transmembrane region" description="Helical" evidence="7">
    <location>
        <begin position="138"/>
        <end position="159"/>
    </location>
</feature>
<feature type="transmembrane region" description="Helical" evidence="7">
    <location>
        <begin position="105"/>
        <end position="126"/>
    </location>
</feature>
<reference evidence="9 10" key="1">
    <citation type="submission" date="2014-03" db="EMBL/GenBank/DDBJ databases">
        <title>Genomics of Bifidobacteria.</title>
        <authorList>
            <person name="Ventura M."/>
            <person name="Milani C."/>
            <person name="Lugli G.A."/>
        </authorList>
    </citation>
    <scope>NUCLEOTIDE SEQUENCE [LARGE SCALE GENOMIC DNA]</scope>
    <source>
        <strain evidence="9 10">LMG 21589</strain>
    </source>
</reference>
<gene>
    <name evidence="9" type="ORF">BSCA_0543</name>
</gene>
<comment type="subcellular location">
    <subcellularLocation>
        <location evidence="1 7">Cell membrane</location>
        <topology evidence="1 7">Multi-pass membrane protein</topology>
    </subcellularLocation>
</comment>
<dbReference type="AlphaFoldDB" id="A0A087DJ12"/>
<dbReference type="GO" id="GO:0055085">
    <property type="term" value="P:transmembrane transport"/>
    <property type="evidence" value="ECO:0007669"/>
    <property type="project" value="InterPro"/>
</dbReference>
<dbReference type="eggNOG" id="COG1175">
    <property type="taxonomic scope" value="Bacteria"/>
</dbReference>
<feature type="domain" description="ABC transmembrane type-1" evidence="8">
    <location>
        <begin position="101"/>
        <end position="314"/>
    </location>
</feature>
<keyword evidence="5 7" id="KW-1133">Transmembrane helix</keyword>
<dbReference type="Gene3D" id="1.10.3720.10">
    <property type="entry name" value="MetI-like"/>
    <property type="match status" value="1"/>
</dbReference>
<dbReference type="InterPro" id="IPR051393">
    <property type="entry name" value="ABC_transporter_permease"/>
</dbReference>
<dbReference type="PROSITE" id="PS50928">
    <property type="entry name" value="ABC_TM1"/>
    <property type="match status" value="1"/>
</dbReference>
<evidence type="ECO:0000256" key="2">
    <source>
        <dbReference type="ARBA" id="ARBA00022448"/>
    </source>
</evidence>
<dbReference type="Proteomes" id="UP000029033">
    <property type="component" value="Unassembled WGS sequence"/>
</dbReference>
<dbReference type="InterPro" id="IPR035906">
    <property type="entry name" value="MetI-like_sf"/>
</dbReference>
<evidence type="ECO:0000256" key="6">
    <source>
        <dbReference type="ARBA" id="ARBA00023136"/>
    </source>
</evidence>
<evidence type="ECO:0000256" key="7">
    <source>
        <dbReference type="RuleBase" id="RU363032"/>
    </source>
</evidence>
<keyword evidence="2 7" id="KW-0813">Transport</keyword>
<dbReference type="Pfam" id="PF00528">
    <property type="entry name" value="BPD_transp_1"/>
    <property type="match status" value="1"/>
</dbReference>
<protein>
    <submittedName>
        <fullName evidence="9">ABC transporter, permease protein, probably raffinose/stachyose transporter</fullName>
    </submittedName>
</protein>
<dbReference type="PANTHER" id="PTHR30193">
    <property type="entry name" value="ABC TRANSPORTER PERMEASE PROTEIN"/>
    <property type="match status" value="1"/>
</dbReference>
<evidence type="ECO:0000313" key="9">
    <source>
        <dbReference type="EMBL" id="KFI95512.1"/>
    </source>
</evidence>
<dbReference type="SUPFAM" id="SSF161098">
    <property type="entry name" value="MetI-like"/>
    <property type="match status" value="1"/>
</dbReference>
<keyword evidence="3" id="KW-1003">Cell membrane</keyword>
<feature type="transmembrane region" description="Helical" evidence="7">
    <location>
        <begin position="190"/>
        <end position="211"/>
    </location>
</feature>
<evidence type="ECO:0000259" key="8">
    <source>
        <dbReference type="PROSITE" id="PS50928"/>
    </source>
</evidence>
<proteinExistence type="inferred from homology"/>
<evidence type="ECO:0000256" key="1">
    <source>
        <dbReference type="ARBA" id="ARBA00004651"/>
    </source>
</evidence>
<dbReference type="PANTHER" id="PTHR30193:SF37">
    <property type="entry name" value="INNER MEMBRANE ABC TRANSPORTER PERMEASE PROTEIN YCJO"/>
    <property type="match status" value="1"/>
</dbReference>
<sequence>MSMQSTVTVSLAGKRARMAGAIEARRRSGIFSRSPGLLADFTSFRFLLPIIAVFIVLYAIPLGQTVYYSLTDFNGYNLDLHFVGLKNYAKVFSDPSILQGLGFTVIYTVGTTVAITVLAIPLAVTLNKKFFGRNFARSLFFFFSVPSLAIMGMIWKYIFSPTDTGLANTILSYVGIPAQPWIASTGMARFCVIFIAVWAQVGWHATLYLAYLQSIPSDLYEQAAVDGANSRQQFFHITLPQLVPGVGVSTFLLLSGGLKVYDLPFTMTKGGPGFSTNTVTQSIIVQGISQGQYGVGSALAVMFTAVTAVVVFIQMGVTSLISKRFA</sequence>
<evidence type="ECO:0000256" key="3">
    <source>
        <dbReference type="ARBA" id="ARBA00022475"/>
    </source>
</evidence>
<evidence type="ECO:0000256" key="4">
    <source>
        <dbReference type="ARBA" id="ARBA00022692"/>
    </source>
</evidence>
<organism evidence="9 10">
    <name type="scientific">Bifidobacterium scardovii</name>
    <dbReference type="NCBI Taxonomy" id="158787"/>
    <lineage>
        <taxon>Bacteria</taxon>
        <taxon>Bacillati</taxon>
        <taxon>Actinomycetota</taxon>
        <taxon>Actinomycetes</taxon>
        <taxon>Bifidobacteriales</taxon>
        <taxon>Bifidobacteriaceae</taxon>
        <taxon>Bifidobacterium</taxon>
    </lineage>
</organism>
<dbReference type="CDD" id="cd06261">
    <property type="entry name" value="TM_PBP2"/>
    <property type="match status" value="1"/>
</dbReference>
<keyword evidence="10" id="KW-1185">Reference proteome</keyword>
<keyword evidence="6 7" id="KW-0472">Membrane</keyword>
<comment type="similarity">
    <text evidence="7">Belongs to the binding-protein-dependent transport system permease family.</text>
</comment>
<dbReference type="GO" id="GO:0005886">
    <property type="term" value="C:plasma membrane"/>
    <property type="evidence" value="ECO:0007669"/>
    <property type="project" value="UniProtKB-SubCell"/>
</dbReference>
<dbReference type="InterPro" id="IPR000515">
    <property type="entry name" value="MetI-like"/>
</dbReference>
<dbReference type="STRING" id="158787.BSCA_0543"/>
<accession>A0A087DJ12</accession>
<keyword evidence="4 7" id="KW-0812">Transmembrane</keyword>
<name>A0A087DJ12_9BIFI</name>
<feature type="transmembrane region" description="Helical" evidence="7">
    <location>
        <begin position="299"/>
        <end position="321"/>
    </location>
</feature>
<dbReference type="EMBL" id="JGZO01000002">
    <property type="protein sequence ID" value="KFI95512.1"/>
    <property type="molecule type" value="Genomic_DNA"/>
</dbReference>
<comment type="caution">
    <text evidence="9">The sequence shown here is derived from an EMBL/GenBank/DDBJ whole genome shotgun (WGS) entry which is preliminary data.</text>
</comment>
<evidence type="ECO:0000313" key="10">
    <source>
        <dbReference type="Proteomes" id="UP000029033"/>
    </source>
</evidence>
<feature type="transmembrane region" description="Helical" evidence="7">
    <location>
        <begin position="37"/>
        <end position="60"/>
    </location>
</feature>
<evidence type="ECO:0000256" key="5">
    <source>
        <dbReference type="ARBA" id="ARBA00022989"/>
    </source>
</evidence>